<accession>A0A1B1TC57</accession>
<reference evidence="1" key="2">
    <citation type="journal article" date="2015" name="ISME J.">
        <title>A new class of marine Euryarchaeota group II from the Mediterranean deep chlorophyll maximum.</title>
        <authorList>
            <person name="Martin-Cuadrado A.B."/>
            <person name="Garcia-Heredia I."/>
            <person name="Molto A.G."/>
            <person name="Lopez-Ubeda R."/>
            <person name="Kimes N."/>
            <person name="Lopez-Garcia P."/>
            <person name="Moreira D."/>
            <person name="Rodriguez-Valera F."/>
        </authorList>
    </citation>
    <scope>NUCLEOTIDE SEQUENCE</scope>
</reference>
<protein>
    <submittedName>
        <fullName evidence="1">Uncharacterized protein</fullName>
    </submittedName>
</protein>
<organism evidence="1">
    <name type="scientific">uncultured Poseidoniia archaeon</name>
    <dbReference type="NCBI Taxonomy" id="1697135"/>
    <lineage>
        <taxon>Archaea</taxon>
        <taxon>Methanobacteriati</taxon>
        <taxon>Thermoplasmatota</taxon>
        <taxon>Candidatus Poseidoniia</taxon>
        <taxon>environmental samples</taxon>
    </lineage>
</organism>
<proteinExistence type="predicted"/>
<dbReference type="AlphaFoldDB" id="A0A1B1TC57"/>
<evidence type="ECO:0000313" key="1">
    <source>
        <dbReference type="EMBL" id="ANV79867.1"/>
    </source>
</evidence>
<dbReference type="EMBL" id="KP211856">
    <property type="protein sequence ID" value="ANV79867.1"/>
    <property type="molecule type" value="Genomic_DNA"/>
</dbReference>
<name>A0A1B1TC57_9ARCH</name>
<reference evidence="1" key="1">
    <citation type="submission" date="2014-11" db="EMBL/GenBank/DDBJ databases">
        <authorList>
            <person name="Zhu J."/>
            <person name="Qi W."/>
            <person name="Song R."/>
        </authorList>
    </citation>
    <scope>NUCLEOTIDE SEQUENCE</scope>
</reference>
<sequence>MTECSFPECSDKGVKKSRLSINGFLVSSGKKAYSFREAYQQFHYCKRHHDKLMQEVWNRVRTTDQKDDDHVAPTSV</sequence>